<dbReference type="OrthoDB" id="300641at2759"/>
<dbReference type="Gene3D" id="2.60.120.260">
    <property type="entry name" value="Galactose-binding domain-like"/>
    <property type="match status" value="1"/>
</dbReference>
<dbReference type="InterPro" id="IPR008979">
    <property type="entry name" value="Galactose-bd-like_sf"/>
</dbReference>
<dbReference type="InterPro" id="IPR000209">
    <property type="entry name" value="Peptidase_S8/S53_dom"/>
</dbReference>
<reference evidence="7" key="1">
    <citation type="submission" date="2021-03" db="EMBL/GenBank/DDBJ databases">
        <authorList>
            <person name="Bekaert M."/>
        </authorList>
    </citation>
    <scope>NUCLEOTIDE SEQUENCE</scope>
</reference>
<keyword evidence="1" id="KW-0645">Protease</keyword>
<keyword evidence="3 7" id="KW-0378">Hydrolase</keyword>
<dbReference type="Proteomes" id="UP000683360">
    <property type="component" value="Unassembled WGS sequence"/>
</dbReference>
<dbReference type="SUPFAM" id="SSF49785">
    <property type="entry name" value="Galactose-binding domain-like"/>
    <property type="match status" value="1"/>
</dbReference>
<comment type="similarity">
    <text evidence="5">Belongs to the peptidase S8 family.</text>
</comment>
<sequence length="383" mass="43236">MTSDKIRIALLPGATFSDLMEILQKHIHFLFLREVNIGPYLYYLLKVNIETRDLIYVYNQWFDEDLVSLRQEPKVTAVEVEVEYLMDDNMYDSEVQQLWNLNGSITPSQNIPITWKRKSFTGKDQTIAFVELEYMQTNHRDLVNQVGRKGKGSIYVMSAGNDGPRFNTNTFSLRNSIYAIVVSAVNARRELPSYASVGSSIMVVAYGGHLVYILPLNLLNPVSECSKMDSGTSIASPTVSGVIALVLEARPDLSWRDVQHLIVCTANTDLKGTLVEWERNGAGFLTHPRLGFGLIDAYNMVSLAEQWMLVPKQLSCSQTYRGQVELYLISPRGTKSYILTNRPADRLQPETFTWEFKSVQSWGENPCGTFLLSFGTRSNDVTG</sequence>
<dbReference type="InterPro" id="IPR002884">
    <property type="entry name" value="P_dom"/>
</dbReference>
<accession>A0A8S3SUB0</accession>
<comment type="caution">
    <text evidence="7">The sequence shown here is derived from an EMBL/GenBank/DDBJ whole genome shotgun (WGS) entry which is preliminary data.</text>
</comment>
<dbReference type="Gene3D" id="3.40.50.200">
    <property type="entry name" value="Peptidase S8/S53 domain"/>
    <property type="match status" value="1"/>
</dbReference>
<dbReference type="SUPFAM" id="SSF52743">
    <property type="entry name" value="Subtilisin-like"/>
    <property type="match status" value="1"/>
</dbReference>
<dbReference type="PROSITE" id="PS00138">
    <property type="entry name" value="SUBTILASE_SER"/>
    <property type="match status" value="1"/>
</dbReference>
<dbReference type="InterPro" id="IPR036852">
    <property type="entry name" value="Peptidase_S8/S53_dom_sf"/>
</dbReference>
<keyword evidence="2" id="KW-0165">Cleavage on pair of basic residues</keyword>
<dbReference type="GO" id="GO:0005802">
    <property type="term" value="C:trans-Golgi network"/>
    <property type="evidence" value="ECO:0007669"/>
    <property type="project" value="TreeGrafter"/>
</dbReference>
<keyword evidence="4" id="KW-0720">Serine protease</keyword>
<evidence type="ECO:0000256" key="2">
    <source>
        <dbReference type="ARBA" id="ARBA00022685"/>
    </source>
</evidence>
<dbReference type="PROSITE" id="PS51829">
    <property type="entry name" value="P_HOMO_B"/>
    <property type="match status" value="1"/>
</dbReference>
<evidence type="ECO:0000259" key="6">
    <source>
        <dbReference type="PROSITE" id="PS51829"/>
    </source>
</evidence>
<organism evidence="7 8">
    <name type="scientific">Mytilus edulis</name>
    <name type="common">Blue mussel</name>
    <dbReference type="NCBI Taxonomy" id="6550"/>
    <lineage>
        <taxon>Eukaryota</taxon>
        <taxon>Metazoa</taxon>
        <taxon>Spiralia</taxon>
        <taxon>Lophotrochozoa</taxon>
        <taxon>Mollusca</taxon>
        <taxon>Bivalvia</taxon>
        <taxon>Autobranchia</taxon>
        <taxon>Pteriomorphia</taxon>
        <taxon>Mytilida</taxon>
        <taxon>Mytiloidea</taxon>
        <taxon>Mytilidae</taxon>
        <taxon>Mytilinae</taxon>
        <taxon>Mytilus</taxon>
    </lineage>
</organism>
<dbReference type="GO" id="GO:0004252">
    <property type="term" value="F:serine-type endopeptidase activity"/>
    <property type="evidence" value="ECO:0007669"/>
    <property type="project" value="UniProtKB-EC"/>
</dbReference>
<evidence type="ECO:0000256" key="5">
    <source>
        <dbReference type="PROSITE-ProRule" id="PRU01240"/>
    </source>
</evidence>
<dbReference type="InterPro" id="IPR023828">
    <property type="entry name" value="Peptidase_S8_Ser-AS"/>
</dbReference>
<evidence type="ECO:0000313" key="8">
    <source>
        <dbReference type="Proteomes" id="UP000683360"/>
    </source>
</evidence>
<dbReference type="EC" id="3.4.21.93" evidence="7"/>
<dbReference type="GO" id="GO:0000139">
    <property type="term" value="C:Golgi membrane"/>
    <property type="evidence" value="ECO:0007669"/>
    <property type="project" value="TreeGrafter"/>
</dbReference>
<comment type="caution">
    <text evidence="5">Lacks conserved residue(s) required for the propagation of feature annotation.</text>
</comment>
<keyword evidence="8" id="KW-1185">Reference proteome</keyword>
<evidence type="ECO:0000256" key="4">
    <source>
        <dbReference type="ARBA" id="ARBA00022825"/>
    </source>
</evidence>
<dbReference type="EMBL" id="CAJPWZ010001843">
    <property type="protein sequence ID" value="CAG2225229.1"/>
    <property type="molecule type" value="Genomic_DNA"/>
</dbReference>
<dbReference type="Pfam" id="PF01483">
    <property type="entry name" value="P_proprotein"/>
    <property type="match status" value="1"/>
</dbReference>
<gene>
    <name evidence="7" type="ORF">MEDL_38420</name>
</gene>
<dbReference type="PANTHER" id="PTHR42884">
    <property type="entry name" value="PROPROTEIN CONVERTASE SUBTILISIN/KEXIN-RELATED"/>
    <property type="match status" value="1"/>
</dbReference>
<dbReference type="AlphaFoldDB" id="A0A8S3SUB0"/>
<evidence type="ECO:0000256" key="1">
    <source>
        <dbReference type="ARBA" id="ARBA00022670"/>
    </source>
</evidence>
<dbReference type="GO" id="GO:0016485">
    <property type="term" value="P:protein processing"/>
    <property type="evidence" value="ECO:0007669"/>
    <property type="project" value="TreeGrafter"/>
</dbReference>
<dbReference type="PANTHER" id="PTHR42884:SF14">
    <property type="entry name" value="NEUROENDOCRINE CONVERTASE 1"/>
    <property type="match status" value="1"/>
</dbReference>
<proteinExistence type="inferred from homology"/>
<dbReference type="PROSITE" id="PS51892">
    <property type="entry name" value="SUBTILASE"/>
    <property type="match status" value="1"/>
</dbReference>
<feature type="domain" description="P/Homo B" evidence="6">
    <location>
        <begin position="232"/>
        <end position="383"/>
    </location>
</feature>
<name>A0A8S3SUB0_MYTED</name>
<dbReference type="Pfam" id="PF00082">
    <property type="entry name" value="Peptidase_S8"/>
    <property type="match status" value="1"/>
</dbReference>
<evidence type="ECO:0000313" key="7">
    <source>
        <dbReference type="EMBL" id="CAG2225229.1"/>
    </source>
</evidence>
<protein>
    <submittedName>
        <fullName evidence="7">PCSK1</fullName>
        <ecNumber evidence="7">3.4.21.93</ecNumber>
    </submittedName>
</protein>
<evidence type="ECO:0000256" key="3">
    <source>
        <dbReference type="ARBA" id="ARBA00022801"/>
    </source>
</evidence>